<dbReference type="GO" id="GO:0042026">
    <property type="term" value="P:protein refolding"/>
    <property type="evidence" value="ECO:0007669"/>
    <property type="project" value="TreeGrafter"/>
</dbReference>
<dbReference type="Pfam" id="PF01556">
    <property type="entry name" value="DnaJ_C"/>
    <property type="match status" value="1"/>
</dbReference>
<dbReference type="CDD" id="cd10747">
    <property type="entry name" value="DnaJ_C"/>
    <property type="match status" value="1"/>
</dbReference>
<comment type="function">
    <text evidence="6">Participates actively in the response to hyperosmotic and heat shock by preventing the aggregation of stress-denatured proteins and by disaggregating proteins, also in an autonomous, DnaK-independent fashion. Unfolded proteins bind initially to DnaJ; upon interaction with the DnaJ-bound protein, DnaK hydrolyzes its bound ATP, resulting in the formation of a stable complex. GrpE releases ADP from DnaK; ATP binding to DnaK triggers the release of the substrate protein, thus completing the reaction cycle. Several rounds of ATP-dependent interactions between DnaJ, DnaK and GrpE are required for fully efficient folding. Also involved, together with DnaK and GrpE, in the DNA replication of plasmids through activation of initiation proteins.</text>
</comment>
<feature type="binding site" evidence="6">
    <location>
        <position position="207"/>
    </location>
    <ligand>
        <name>Zn(2+)</name>
        <dbReference type="ChEBI" id="CHEBI:29105"/>
        <label>1</label>
    </ligand>
</feature>
<keyword evidence="4 6" id="KW-0862">Zinc</keyword>
<dbReference type="PROSITE" id="PS50076">
    <property type="entry name" value="DNAJ_2"/>
    <property type="match status" value="1"/>
</dbReference>
<evidence type="ECO:0000256" key="7">
    <source>
        <dbReference type="PROSITE-ProRule" id="PRU00546"/>
    </source>
</evidence>
<keyword evidence="3 6" id="KW-0863">Zinc-finger</keyword>
<feature type="binding site" evidence="6">
    <location>
        <position position="193"/>
    </location>
    <ligand>
        <name>Zn(2+)</name>
        <dbReference type="ChEBI" id="CHEBI:29105"/>
        <label>2</label>
    </ligand>
</feature>
<dbReference type="PROSITE" id="PS00636">
    <property type="entry name" value="DNAJ_1"/>
    <property type="match status" value="1"/>
</dbReference>
<dbReference type="InterPro" id="IPR001623">
    <property type="entry name" value="DnaJ_domain"/>
</dbReference>
<dbReference type="GO" id="GO:0031072">
    <property type="term" value="F:heat shock protein binding"/>
    <property type="evidence" value="ECO:0007669"/>
    <property type="project" value="InterPro"/>
</dbReference>
<dbReference type="PANTHER" id="PTHR43096:SF10">
    <property type="entry name" value="CHAPERONE PROTEIN DNAJ A6, CHLOROPLASTIC"/>
    <property type="match status" value="1"/>
</dbReference>
<dbReference type="FunFam" id="2.10.230.10:FF:000002">
    <property type="entry name" value="Molecular chaperone DnaJ"/>
    <property type="match status" value="1"/>
</dbReference>
<dbReference type="GO" id="GO:0005737">
    <property type="term" value="C:cytoplasm"/>
    <property type="evidence" value="ECO:0007669"/>
    <property type="project" value="UniProtKB-SubCell"/>
</dbReference>
<keyword evidence="1 6" id="KW-0479">Metal-binding</keyword>
<dbReference type="NCBIfam" id="TIGR02349">
    <property type="entry name" value="DnaJ_bact"/>
    <property type="match status" value="1"/>
</dbReference>
<dbReference type="GO" id="GO:0009408">
    <property type="term" value="P:response to heat"/>
    <property type="evidence" value="ECO:0007669"/>
    <property type="project" value="InterPro"/>
</dbReference>
<dbReference type="GO" id="GO:0008270">
    <property type="term" value="F:zinc ion binding"/>
    <property type="evidence" value="ECO:0007669"/>
    <property type="project" value="UniProtKB-UniRule"/>
</dbReference>
<dbReference type="FunFam" id="2.60.260.20:FF:000005">
    <property type="entry name" value="Chaperone protein dnaJ 1, mitochondrial"/>
    <property type="match status" value="1"/>
</dbReference>
<evidence type="ECO:0000313" key="10">
    <source>
        <dbReference type="EMBL" id="PAV04961.1"/>
    </source>
</evidence>
<evidence type="ECO:0000256" key="2">
    <source>
        <dbReference type="ARBA" id="ARBA00022737"/>
    </source>
</evidence>
<comment type="domain">
    <text evidence="6">The J domain is necessary and sufficient to stimulate DnaK ATPase activity. Zinc center 1 plays an important role in the autonomous, DnaK-independent chaperone activity of DnaJ. Zinc center 2 is essential for interaction with DnaK and for DnaJ activity.</text>
</comment>
<evidence type="ECO:0000256" key="4">
    <source>
        <dbReference type="ARBA" id="ARBA00022833"/>
    </source>
</evidence>
<dbReference type="GO" id="GO:0005524">
    <property type="term" value="F:ATP binding"/>
    <property type="evidence" value="ECO:0007669"/>
    <property type="project" value="InterPro"/>
</dbReference>
<evidence type="ECO:0000256" key="5">
    <source>
        <dbReference type="ARBA" id="ARBA00023186"/>
    </source>
</evidence>
<feature type="binding site" evidence="6">
    <location>
        <position position="150"/>
    </location>
    <ligand>
        <name>Zn(2+)</name>
        <dbReference type="ChEBI" id="CHEBI:29105"/>
        <label>1</label>
    </ligand>
</feature>
<dbReference type="SUPFAM" id="SSF46565">
    <property type="entry name" value="Chaperone J-domain"/>
    <property type="match status" value="1"/>
</dbReference>
<feature type="binding site" evidence="6">
    <location>
        <position position="153"/>
    </location>
    <ligand>
        <name>Zn(2+)</name>
        <dbReference type="ChEBI" id="CHEBI:29105"/>
        <label>1</label>
    </ligand>
</feature>
<comment type="subcellular location">
    <subcellularLocation>
        <location evidence="6">Cytoplasm</location>
    </subcellularLocation>
</comment>
<comment type="cofactor">
    <cofactor evidence="6">
        <name>Zn(2+)</name>
        <dbReference type="ChEBI" id="CHEBI:29105"/>
    </cofactor>
    <text evidence="6">Binds 2 Zn(2+) ions per monomer.</text>
</comment>
<feature type="domain" description="J" evidence="8">
    <location>
        <begin position="6"/>
        <end position="70"/>
    </location>
</feature>
<dbReference type="GO" id="GO:0006260">
    <property type="term" value="P:DNA replication"/>
    <property type="evidence" value="ECO:0007669"/>
    <property type="project" value="UniProtKB-KW"/>
</dbReference>
<dbReference type="SMART" id="SM00271">
    <property type="entry name" value="DnaJ"/>
    <property type="match status" value="1"/>
</dbReference>
<dbReference type="SUPFAM" id="SSF49493">
    <property type="entry name" value="HSP40/DnaJ peptide-binding domain"/>
    <property type="match status" value="2"/>
</dbReference>
<dbReference type="InterPro" id="IPR036410">
    <property type="entry name" value="HSP_DnaJ_Cys-rich_dom_sf"/>
</dbReference>
<feature type="binding site" evidence="6">
    <location>
        <position position="210"/>
    </location>
    <ligand>
        <name>Zn(2+)</name>
        <dbReference type="ChEBI" id="CHEBI:29105"/>
        <label>1</label>
    </ligand>
</feature>
<protein>
    <recommendedName>
        <fullName evidence="6">Chaperone protein DnaJ</fullName>
    </recommendedName>
</protein>
<dbReference type="NCBIfam" id="NF008035">
    <property type="entry name" value="PRK10767.1"/>
    <property type="match status" value="1"/>
</dbReference>
<dbReference type="InterPro" id="IPR036869">
    <property type="entry name" value="J_dom_sf"/>
</dbReference>
<evidence type="ECO:0000256" key="6">
    <source>
        <dbReference type="HAMAP-Rule" id="MF_01152"/>
    </source>
</evidence>
<name>A0A2A2H669_METBR</name>
<feature type="binding site" evidence="6">
    <location>
        <position position="170"/>
    </location>
    <ligand>
        <name>Zn(2+)</name>
        <dbReference type="ChEBI" id="CHEBI:29105"/>
        <label>2</label>
    </ligand>
</feature>
<dbReference type="PRINTS" id="PR00625">
    <property type="entry name" value="JDOMAIN"/>
</dbReference>
<keyword evidence="5 6" id="KW-0143">Chaperone</keyword>
<accession>A0A2A2H669</accession>
<feature type="domain" description="CR-type" evidence="9">
    <location>
        <begin position="137"/>
        <end position="219"/>
    </location>
</feature>
<dbReference type="GO" id="GO:0051082">
    <property type="term" value="F:unfolded protein binding"/>
    <property type="evidence" value="ECO:0007669"/>
    <property type="project" value="UniProtKB-UniRule"/>
</dbReference>
<evidence type="ECO:0000259" key="8">
    <source>
        <dbReference type="PROSITE" id="PS50076"/>
    </source>
</evidence>
<dbReference type="Gene3D" id="1.10.287.110">
    <property type="entry name" value="DnaJ domain"/>
    <property type="match status" value="1"/>
</dbReference>
<dbReference type="Pfam" id="PF00226">
    <property type="entry name" value="DnaJ"/>
    <property type="match status" value="1"/>
</dbReference>
<dbReference type="SUPFAM" id="SSF57938">
    <property type="entry name" value="DnaJ/Hsp40 cysteine-rich domain"/>
    <property type="match status" value="1"/>
</dbReference>
<dbReference type="AlphaFoldDB" id="A0A2A2H669"/>
<dbReference type="PROSITE" id="PS51188">
    <property type="entry name" value="ZF_CR"/>
    <property type="match status" value="1"/>
</dbReference>
<proteinExistence type="inferred from homology"/>
<dbReference type="InterPro" id="IPR012724">
    <property type="entry name" value="DnaJ"/>
</dbReference>
<feature type="binding site" evidence="6">
    <location>
        <position position="167"/>
    </location>
    <ligand>
        <name>Zn(2+)</name>
        <dbReference type="ChEBI" id="CHEBI:29105"/>
        <label>2</label>
    </ligand>
</feature>
<dbReference type="Gene3D" id="2.60.260.20">
    <property type="entry name" value="Urease metallochaperone UreE, N-terminal domain"/>
    <property type="match status" value="2"/>
</dbReference>
<dbReference type="EMBL" id="LMVM01000012">
    <property type="protein sequence ID" value="PAV04961.1"/>
    <property type="molecule type" value="Genomic_DNA"/>
</dbReference>
<dbReference type="RefSeq" id="WP_069584303.1">
    <property type="nucleotide sequence ID" value="NZ_LMVM01000012.1"/>
</dbReference>
<dbReference type="PANTHER" id="PTHR43096">
    <property type="entry name" value="DNAJ HOMOLOG 1, MITOCHONDRIAL-RELATED"/>
    <property type="match status" value="1"/>
</dbReference>
<comment type="caution">
    <text evidence="10">The sequence shown here is derived from an EMBL/GenBank/DDBJ whole genome shotgun (WGS) entry which is preliminary data.</text>
</comment>
<comment type="caution">
    <text evidence="6">Lacks conserved residue(s) required for the propagation of feature annotation.</text>
</comment>
<dbReference type="NCBIfam" id="NF010876">
    <property type="entry name" value="PRK14283.1"/>
    <property type="match status" value="1"/>
</dbReference>
<keyword evidence="11" id="KW-1185">Reference proteome</keyword>
<evidence type="ECO:0000256" key="3">
    <source>
        <dbReference type="ARBA" id="ARBA00022771"/>
    </source>
</evidence>
<keyword evidence="6" id="KW-0963">Cytoplasm</keyword>
<keyword evidence="2 6" id="KW-0677">Repeat</keyword>
<dbReference type="CDD" id="cd10719">
    <property type="entry name" value="DnaJ_zf"/>
    <property type="match status" value="1"/>
</dbReference>
<dbReference type="OrthoDB" id="8967at2157"/>
<dbReference type="CDD" id="cd06257">
    <property type="entry name" value="DnaJ"/>
    <property type="match status" value="1"/>
</dbReference>
<dbReference type="InterPro" id="IPR002939">
    <property type="entry name" value="DnaJ_C"/>
</dbReference>
<dbReference type="Proteomes" id="UP000217784">
    <property type="component" value="Unassembled WGS sequence"/>
</dbReference>
<keyword evidence="6" id="KW-0346">Stress response</keyword>
<dbReference type="InterPro" id="IPR008971">
    <property type="entry name" value="HSP40/DnaJ_pept-bd"/>
</dbReference>
<evidence type="ECO:0000256" key="1">
    <source>
        <dbReference type="ARBA" id="ARBA00022723"/>
    </source>
</evidence>
<sequence length="380" mass="42127">MAEKRDYYDILGVEKGSDKKDIKKAYRKLAMKYHPDVSDDPECAEKFKEISEAYAVLSDEDKRHTYDQFGHAGMGGYSTEDAFRDINFEDIFKGFGFDFGDIFDIFGFGGGRRRSQAQRGNDVIYELDITLEDAAFGLETDIEVPHKKVCPTCGGTRAEPGTETRQCATCGGTGQVQHINRTPFGQFVNVAPCRDCRGEGVIVDTPCHECRGKGIVRETNTIHIKVPAGVEDGSRLRVPGEGDVGIKGGPSGDLYVMISVKAHPLFERHGSDLLYEQPISFVQASLGDEVDIPTIGEEVVSLKIPAGTQPGTSFRIKGKGMPHLRWNGKGNLYVKAKVIVPKKLSTKQKEILREFEEISGKEIYTEDKGFFDKMKDAIKH</sequence>
<dbReference type="InterPro" id="IPR001305">
    <property type="entry name" value="HSP_DnaJ_Cys-rich_dom"/>
</dbReference>
<dbReference type="Gene3D" id="2.10.230.10">
    <property type="entry name" value="Heat shock protein DnaJ, cysteine-rich domain"/>
    <property type="match status" value="1"/>
</dbReference>
<feature type="binding site" evidence="6">
    <location>
        <position position="196"/>
    </location>
    <ligand>
        <name>Zn(2+)</name>
        <dbReference type="ChEBI" id="CHEBI:29105"/>
        <label>2</label>
    </ligand>
</feature>
<keyword evidence="6" id="KW-0235">DNA replication</keyword>
<organism evidence="10 11">
    <name type="scientific">Methanobacterium bryantii</name>
    <dbReference type="NCBI Taxonomy" id="2161"/>
    <lineage>
        <taxon>Archaea</taxon>
        <taxon>Methanobacteriati</taxon>
        <taxon>Methanobacteriota</taxon>
        <taxon>Methanomada group</taxon>
        <taxon>Methanobacteria</taxon>
        <taxon>Methanobacteriales</taxon>
        <taxon>Methanobacteriaceae</taxon>
        <taxon>Methanobacterium</taxon>
    </lineage>
</organism>
<evidence type="ECO:0000313" key="11">
    <source>
        <dbReference type="Proteomes" id="UP000217784"/>
    </source>
</evidence>
<dbReference type="InterPro" id="IPR018253">
    <property type="entry name" value="DnaJ_domain_CS"/>
</dbReference>
<evidence type="ECO:0000259" key="9">
    <source>
        <dbReference type="PROSITE" id="PS51188"/>
    </source>
</evidence>
<feature type="zinc finger region" description="CR-type" evidence="7">
    <location>
        <begin position="137"/>
        <end position="219"/>
    </location>
</feature>
<dbReference type="Pfam" id="PF00684">
    <property type="entry name" value="DnaJ_CXXCXGXG"/>
    <property type="match status" value="1"/>
</dbReference>
<comment type="similarity">
    <text evidence="6">Belongs to the DnaJ family.</text>
</comment>
<comment type="subunit">
    <text evidence="6">Homodimer.</text>
</comment>
<dbReference type="HAMAP" id="MF_01152">
    <property type="entry name" value="DnaJ"/>
    <property type="match status" value="1"/>
</dbReference>
<gene>
    <name evidence="6" type="primary">dnaJ</name>
    <name evidence="10" type="ORF">ASJ80_11700</name>
</gene>
<reference evidence="10 11" key="1">
    <citation type="journal article" date="2017" name="BMC Genomics">
        <title>Genomic analysis of methanogenic archaea reveals a shift towards energy conservation.</title>
        <authorList>
            <person name="Gilmore S.P."/>
            <person name="Henske J.K."/>
            <person name="Sexton J.A."/>
            <person name="Solomon K.V."/>
            <person name="Seppala S."/>
            <person name="Yoo J.I."/>
            <person name="Huyett L.M."/>
            <person name="Pressman A."/>
            <person name="Cogan J.Z."/>
            <person name="Kivenson V."/>
            <person name="Peng X."/>
            <person name="Tan Y."/>
            <person name="Valentine D.L."/>
            <person name="O'Malley M.A."/>
        </authorList>
    </citation>
    <scope>NUCLEOTIDE SEQUENCE [LARGE SCALE GENOMIC DNA]</scope>
    <source>
        <strain evidence="10 11">M.o.H.</strain>
    </source>
</reference>